<feature type="active site" description="Proton donor/acceptor" evidence="7">
    <location>
        <position position="182"/>
    </location>
</feature>
<dbReference type="EMBL" id="FLOC01000011">
    <property type="protein sequence ID" value="SBS31813.1"/>
    <property type="molecule type" value="Genomic_DNA"/>
</dbReference>
<name>A0A1A8TFI6_9GAMM</name>
<evidence type="ECO:0000256" key="6">
    <source>
        <dbReference type="ARBA" id="ARBA00023316"/>
    </source>
</evidence>
<dbReference type="PANTHER" id="PTHR21198">
    <property type="entry name" value="GLUTAMATE RACEMASE"/>
    <property type="match status" value="1"/>
</dbReference>
<sequence length="258" mass="27704">MSIKIGVMDSGAGGLTILQSIHAALPQADLLYFADQAFAPYGARDNDCIAQRLITIADYFVRQGCQLMVVACNTATVAGIAKLRAATSMPVVGVEPAVKPACSSSLCKRVTVLATLGTSKSRRLNDLIDTWRLDTQVSIVASPSLASLIDAMPQSLLAVRAEVQRIAELVQQNQSDTLVLACTHYPLIKEMFDEVLPDVVIIEPSKGVTAQVLRLLQDGHHESGEGRLSLLTNVDGEPRHALQYWATPALGDVLCIEL</sequence>
<feature type="binding site" evidence="7">
    <location>
        <begin position="183"/>
        <end position="184"/>
    </location>
    <ligand>
        <name>substrate</name>
    </ligand>
</feature>
<dbReference type="Gene3D" id="3.40.50.1860">
    <property type="match status" value="2"/>
</dbReference>
<dbReference type="InterPro" id="IPR033134">
    <property type="entry name" value="Asp/Glu_racemase_AS_2"/>
</dbReference>
<dbReference type="InterPro" id="IPR004391">
    <property type="entry name" value="Glu_race"/>
</dbReference>
<dbReference type="SUPFAM" id="SSF53681">
    <property type="entry name" value="Aspartate/glutamate racemase"/>
    <property type="match status" value="2"/>
</dbReference>
<keyword evidence="3 7" id="KW-0133">Cell shape</keyword>
<keyword evidence="4 7" id="KW-0573">Peptidoglycan synthesis</keyword>
<dbReference type="PANTHER" id="PTHR21198:SF3">
    <property type="entry name" value="GLUTAMATE RACEMASE"/>
    <property type="match status" value="1"/>
</dbReference>
<comment type="function">
    <text evidence="7">Provides the (R)-glutamate required for cell wall biosynthesis.</text>
</comment>
<dbReference type="STRING" id="295068.MAQ5080_02077"/>
<accession>A0A1A8TFI6</accession>
<dbReference type="EC" id="5.1.1.3" evidence="2 7"/>
<evidence type="ECO:0000256" key="3">
    <source>
        <dbReference type="ARBA" id="ARBA00022960"/>
    </source>
</evidence>
<evidence type="ECO:0000313" key="8">
    <source>
        <dbReference type="EMBL" id="SBS31813.1"/>
    </source>
</evidence>
<dbReference type="Proteomes" id="UP000092627">
    <property type="component" value="Unassembled WGS sequence"/>
</dbReference>
<evidence type="ECO:0000256" key="2">
    <source>
        <dbReference type="ARBA" id="ARBA00013090"/>
    </source>
</evidence>
<reference evidence="8 9" key="1">
    <citation type="submission" date="2016-06" db="EMBL/GenBank/DDBJ databases">
        <authorList>
            <person name="Kjaerup R.B."/>
            <person name="Dalgaard T.S."/>
            <person name="Juul-Madsen H.R."/>
        </authorList>
    </citation>
    <scope>NUCLEOTIDE SEQUENCE [LARGE SCALE GENOMIC DNA]</scope>
    <source>
        <strain evidence="8 9">CECT 5080</strain>
    </source>
</reference>
<feature type="active site" description="Proton donor/acceptor" evidence="7">
    <location>
        <position position="72"/>
    </location>
</feature>
<dbReference type="NCBIfam" id="TIGR00067">
    <property type="entry name" value="glut_race"/>
    <property type="match status" value="1"/>
</dbReference>
<evidence type="ECO:0000256" key="1">
    <source>
        <dbReference type="ARBA" id="ARBA00001602"/>
    </source>
</evidence>
<dbReference type="GO" id="GO:0009252">
    <property type="term" value="P:peptidoglycan biosynthetic process"/>
    <property type="evidence" value="ECO:0007669"/>
    <property type="project" value="UniProtKB-UniRule"/>
</dbReference>
<dbReference type="RefSeq" id="WP_156496563.1">
    <property type="nucleotide sequence ID" value="NZ_FLOC01000011.1"/>
</dbReference>
<feature type="binding site" evidence="7">
    <location>
        <begin position="73"/>
        <end position="74"/>
    </location>
    <ligand>
        <name>substrate</name>
    </ligand>
</feature>
<dbReference type="InterPro" id="IPR001920">
    <property type="entry name" value="Asp/Glu_race"/>
</dbReference>
<protein>
    <recommendedName>
        <fullName evidence="2 7">Glutamate racemase</fullName>
        <ecNumber evidence="2 7">5.1.1.3</ecNumber>
    </recommendedName>
</protein>
<dbReference type="AlphaFoldDB" id="A0A1A8TFI6"/>
<evidence type="ECO:0000313" key="9">
    <source>
        <dbReference type="Proteomes" id="UP000092627"/>
    </source>
</evidence>
<gene>
    <name evidence="8" type="primary">yrpC</name>
    <name evidence="7" type="synonym">murI</name>
    <name evidence="8" type="ORF">MAQ5080_02077</name>
</gene>
<comment type="pathway">
    <text evidence="7">Cell wall biogenesis; peptidoglycan biosynthesis.</text>
</comment>
<dbReference type="InterPro" id="IPR018187">
    <property type="entry name" value="Asp/Glu_racemase_AS_1"/>
</dbReference>
<dbReference type="Pfam" id="PF01177">
    <property type="entry name" value="Asp_Glu_race"/>
    <property type="match status" value="1"/>
</dbReference>
<feature type="binding site" evidence="7">
    <location>
        <begin position="41"/>
        <end position="42"/>
    </location>
    <ligand>
        <name>substrate</name>
    </ligand>
</feature>
<comment type="catalytic activity">
    <reaction evidence="1 7">
        <text>L-glutamate = D-glutamate</text>
        <dbReference type="Rhea" id="RHEA:12813"/>
        <dbReference type="ChEBI" id="CHEBI:29985"/>
        <dbReference type="ChEBI" id="CHEBI:29986"/>
        <dbReference type="EC" id="5.1.1.3"/>
    </reaction>
</comment>
<proteinExistence type="inferred from homology"/>
<dbReference type="GO" id="GO:0071555">
    <property type="term" value="P:cell wall organization"/>
    <property type="evidence" value="ECO:0007669"/>
    <property type="project" value="UniProtKB-KW"/>
</dbReference>
<evidence type="ECO:0000256" key="7">
    <source>
        <dbReference type="HAMAP-Rule" id="MF_00258"/>
    </source>
</evidence>
<dbReference type="PROSITE" id="PS00923">
    <property type="entry name" value="ASP_GLU_RACEMASE_1"/>
    <property type="match status" value="1"/>
</dbReference>
<keyword evidence="9" id="KW-1185">Reference proteome</keyword>
<dbReference type="UniPathway" id="UPA00219"/>
<dbReference type="OrthoDB" id="9801055at2"/>
<dbReference type="HAMAP" id="MF_00258">
    <property type="entry name" value="Glu_racemase"/>
    <property type="match status" value="1"/>
</dbReference>
<keyword evidence="6 7" id="KW-0961">Cell wall biogenesis/degradation</keyword>
<dbReference type="InterPro" id="IPR015942">
    <property type="entry name" value="Asp/Glu/hydantoin_racemase"/>
</dbReference>
<organism evidence="8 9">
    <name type="scientific">Marinomonas aquimarina</name>
    <dbReference type="NCBI Taxonomy" id="295068"/>
    <lineage>
        <taxon>Bacteria</taxon>
        <taxon>Pseudomonadati</taxon>
        <taxon>Pseudomonadota</taxon>
        <taxon>Gammaproteobacteria</taxon>
        <taxon>Oceanospirillales</taxon>
        <taxon>Oceanospirillaceae</taxon>
        <taxon>Marinomonas</taxon>
    </lineage>
</organism>
<dbReference type="PROSITE" id="PS00924">
    <property type="entry name" value="ASP_GLU_RACEMASE_2"/>
    <property type="match status" value="1"/>
</dbReference>
<dbReference type="GO" id="GO:0008881">
    <property type="term" value="F:glutamate racemase activity"/>
    <property type="evidence" value="ECO:0007669"/>
    <property type="project" value="UniProtKB-UniRule"/>
</dbReference>
<feature type="binding site" evidence="7">
    <location>
        <begin position="9"/>
        <end position="10"/>
    </location>
    <ligand>
        <name>substrate</name>
    </ligand>
</feature>
<dbReference type="GO" id="GO:0008360">
    <property type="term" value="P:regulation of cell shape"/>
    <property type="evidence" value="ECO:0007669"/>
    <property type="project" value="UniProtKB-KW"/>
</dbReference>
<comment type="similarity">
    <text evidence="7">Belongs to the aspartate/glutamate racemases family.</text>
</comment>
<evidence type="ECO:0000256" key="4">
    <source>
        <dbReference type="ARBA" id="ARBA00022984"/>
    </source>
</evidence>
<keyword evidence="5 7" id="KW-0413">Isomerase</keyword>
<evidence type="ECO:0000256" key="5">
    <source>
        <dbReference type="ARBA" id="ARBA00023235"/>
    </source>
</evidence>